<name>W1YD19_9ZZZZ</name>
<dbReference type="EMBL" id="AZMM01005724">
    <property type="protein sequence ID" value="ETJ40377.1"/>
    <property type="molecule type" value="Genomic_DNA"/>
</dbReference>
<reference evidence="1" key="1">
    <citation type="submission" date="2013-12" db="EMBL/GenBank/DDBJ databases">
        <title>A Varibaculum cambriense genome reconstructed from a premature infant gut community with otherwise low bacterial novelty that shifts toward anaerobic metabolism during the third week of life.</title>
        <authorList>
            <person name="Brown C.T."/>
            <person name="Sharon I."/>
            <person name="Thomas B.C."/>
            <person name="Castelle C.J."/>
            <person name="Morowitz M.J."/>
            <person name="Banfield J.F."/>
        </authorList>
    </citation>
    <scope>NUCLEOTIDE SEQUENCE</scope>
</reference>
<protein>
    <submittedName>
        <fullName evidence="1">Uncharacterized protein</fullName>
    </submittedName>
</protein>
<proteinExistence type="predicted"/>
<feature type="non-terminal residue" evidence="1">
    <location>
        <position position="24"/>
    </location>
</feature>
<evidence type="ECO:0000313" key="1">
    <source>
        <dbReference type="EMBL" id="ETJ40377.1"/>
    </source>
</evidence>
<gene>
    <name evidence="1" type="ORF">Q604_UNBC05724G0001</name>
</gene>
<comment type="caution">
    <text evidence="1">The sequence shown here is derived from an EMBL/GenBank/DDBJ whole genome shotgun (WGS) entry which is preliminary data.</text>
</comment>
<organism evidence="1">
    <name type="scientific">human gut metagenome</name>
    <dbReference type="NCBI Taxonomy" id="408170"/>
    <lineage>
        <taxon>unclassified sequences</taxon>
        <taxon>metagenomes</taxon>
        <taxon>organismal metagenomes</taxon>
    </lineage>
</organism>
<accession>W1YD19</accession>
<sequence>MLVIGDFEDDVFTKRSLNNSLCRI</sequence>
<dbReference type="AlphaFoldDB" id="W1YD19"/>